<reference evidence="1 2" key="1">
    <citation type="submission" date="2024-08" db="EMBL/GenBank/DDBJ databases">
        <title>Whole-genome sequencing of halo(alkali)philic microorganisms from hypersaline lakes.</title>
        <authorList>
            <person name="Sorokin D.Y."/>
            <person name="Merkel A.Y."/>
            <person name="Messina E."/>
            <person name="Yakimov M."/>
        </authorList>
    </citation>
    <scope>NUCLEOTIDE SEQUENCE [LARGE SCALE GENOMIC DNA]</scope>
    <source>
        <strain evidence="1 2">AB-hyl4</strain>
    </source>
</reference>
<organism evidence="1 2">
    <name type="scientific">Natronomicrosphaera hydrolytica</name>
    <dbReference type="NCBI Taxonomy" id="3242702"/>
    <lineage>
        <taxon>Bacteria</taxon>
        <taxon>Pseudomonadati</taxon>
        <taxon>Planctomycetota</taxon>
        <taxon>Phycisphaerae</taxon>
        <taxon>Phycisphaerales</taxon>
        <taxon>Phycisphaeraceae</taxon>
        <taxon>Natronomicrosphaera</taxon>
    </lineage>
</organism>
<comment type="caution">
    <text evidence="1">The sequence shown here is derived from an EMBL/GenBank/DDBJ whole genome shotgun (WGS) entry which is preliminary data.</text>
</comment>
<evidence type="ECO:0000313" key="1">
    <source>
        <dbReference type="EMBL" id="MFA9480430.1"/>
    </source>
</evidence>
<name>A0ABV4UB68_9BACT</name>
<protein>
    <submittedName>
        <fullName evidence="1">Uncharacterized protein</fullName>
    </submittedName>
</protein>
<dbReference type="RefSeq" id="WP_425347351.1">
    <property type="nucleotide sequence ID" value="NZ_JBGUBD010000021.1"/>
</dbReference>
<gene>
    <name evidence="1" type="ORF">ACERK3_19350</name>
</gene>
<dbReference type="Proteomes" id="UP001575105">
    <property type="component" value="Unassembled WGS sequence"/>
</dbReference>
<dbReference type="EMBL" id="JBGUBD010000021">
    <property type="protein sequence ID" value="MFA9480430.1"/>
    <property type="molecule type" value="Genomic_DNA"/>
</dbReference>
<accession>A0ABV4UB68</accession>
<dbReference type="SUPFAM" id="SSF51445">
    <property type="entry name" value="(Trans)glycosidases"/>
    <property type="match status" value="1"/>
</dbReference>
<dbReference type="InterPro" id="IPR017853">
    <property type="entry name" value="GH"/>
</dbReference>
<keyword evidence="2" id="KW-1185">Reference proteome</keyword>
<sequence>MNSDATQPPAQPTGIQGLWVWQEQWVADEAEQDRLIEFCRQYGFNMLMVQIHLDGGGGPSPALKYPDQLAELIRKAAEHGIAVEALEGGPEQALKENHDHTLAILDAIIAFDSTLPEDARLTGVHYDIEPYVLPAWQDLDDRRQIMLGLAQFFAKARERIDEHAPHLTLAADIPFWYDNLGEDGEVEFAGQTKNIHQHIQDICDYIGIMSYRRDATGPNSVAEHVETEMAYAEQIGKWVLPALETVELTDTPQITFFGESPESFWQTHNAVREHFADRPGFGGMLTHSYRSLRELLEGDQD</sequence>
<evidence type="ECO:0000313" key="2">
    <source>
        <dbReference type="Proteomes" id="UP001575105"/>
    </source>
</evidence>
<proteinExistence type="predicted"/>